<keyword evidence="3" id="KW-1185">Reference proteome</keyword>
<evidence type="ECO:0008006" key="4">
    <source>
        <dbReference type="Google" id="ProtNLM"/>
    </source>
</evidence>
<protein>
    <recommendedName>
        <fullName evidence="4">Type II toxin-antitoxin system HicB family antitoxin</fullName>
    </recommendedName>
</protein>
<gene>
    <name evidence="2" type="ORF">COMA1_10341</name>
</gene>
<dbReference type="InterPro" id="IPR035069">
    <property type="entry name" value="TTHA1013/TTHA0281-like"/>
</dbReference>
<dbReference type="STRING" id="1742972.COMA1_10341"/>
<evidence type="ECO:0000313" key="2">
    <source>
        <dbReference type="EMBL" id="CUS31942.1"/>
    </source>
</evidence>
<accession>A0A0S4L804</accession>
<evidence type="ECO:0000313" key="3">
    <source>
        <dbReference type="Proteomes" id="UP000199032"/>
    </source>
</evidence>
<organism evidence="2 3">
    <name type="scientific">Candidatus Nitrospira nitrosa</name>
    <dbReference type="NCBI Taxonomy" id="1742972"/>
    <lineage>
        <taxon>Bacteria</taxon>
        <taxon>Pseudomonadati</taxon>
        <taxon>Nitrospirota</taxon>
        <taxon>Nitrospiria</taxon>
        <taxon>Nitrospirales</taxon>
        <taxon>Nitrospiraceae</taxon>
        <taxon>Nitrospira</taxon>
    </lineage>
</organism>
<sequence>MSGYTFQMRSSKYILWQDDNGWRGYLEGYPEYEVQGESFEELQVKLWQLHQELTGQHQEPELVKDLEHYQPSDPKEHARFHSQTPTLPRPMSRAQSKRRARVEELMFAMISNR</sequence>
<dbReference type="Proteomes" id="UP000199032">
    <property type="component" value="Unassembled WGS sequence"/>
</dbReference>
<evidence type="ECO:0000256" key="1">
    <source>
        <dbReference type="SAM" id="MobiDB-lite"/>
    </source>
</evidence>
<feature type="region of interest" description="Disordered" evidence="1">
    <location>
        <begin position="72"/>
        <end position="98"/>
    </location>
</feature>
<dbReference type="SUPFAM" id="SSF143100">
    <property type="entry name" value="TTHA1013/TTHA0281-like"/>
    <property type="match status" value="1"/>
</dbReference>
<name>A0A0S4L804_9BACT</name>
<proteinExistence type="predicted"/>
<reference evidence="2 3" key="1">
    <citation type="submission" date="2015-10" db="EMBL/GenBank/DDBJ databases">
        <authorList>
            <person name="Gilbert D.G."/>
        </authorList>
    </citation>
    <scope>NUCLEOTIDE SEQUENCE [LARGE SCALE GENOMIC DNA]</scope>
    <source>
        <strain evidence="2">COMA1</strain>
    </source>
</reference>
<dbReference type="EMBL" id="CZQA01000001">
    <property type="protein sequence ID" value="CUS31942.1"/>
    <property type="molecule type" value="Genomic_DNA"/>
</dbReference>
<dbReference type="AlphaFoldDB" id="A0A0S4L804"/>